<dbReference type="EMBL" id="FP929050">
    <property type="protein sequence ID" value="CBL10915.1"/>
    <property type="molecule type" value="Genomic_DNA"/>
</dbReference>
<evidence type="ECO:0000313" key="2">
    <source>
        <dbReference type="Proteomes" id="UP000008953"/>
    </source>
</evidence>
<accession>D4KU75</accession>
<evidence type="ECO:0000313" key="1">
    <source>
        <dbReference type="EMBL" id="CBL10915.1"/>
    </source>
</evidence>
<dbReference type="Proteomes" id="UP000008953">
    <property type="component" value="Chromosome"/>
</dbReference>
<gene>
    <name evidence="1" type="ORF">RO1_00820</name>
</gene>
<name>D4KU75_9FIRM</name>
<organism evidence="1 2">
    <name type="scientific">Roseburia intestinalis XB6B4</name>
    <dbReference type="NCBI Taxonomy" id="718255"/>
    <lineage>
        <taxon>Bacteria</taxon>
        <taxon>Bacillati</taxon>
        <taxon>Bacillota</taxon>
        <taxon>Clostridia</taxon>
        <taxon>Lachnospirales</taxon>
        <taxon>Lachnospiraceae</taxon>
        <taxon>Roseburia</taxon>
    </lineage>
</organism>
<dbReference type="AlphaFoldDB" id="D4KU75"/>
<dbReference type="KEGG" id="rix:RO1_00820"/>
<reference evidence="1 2" key="1">
    <citation type="submission" date="2010-03" db="EMBL/GenBank/DDBJ databases">
        <title>The genome sequence of Roseburia intestinalis XB6B4.</title>
        <authorList>
            <consortium name="metaHIT consortium -- http://www.metahit.eu/"/>
            <person name="Pajon A."/>
            <person name="Turner K."/>
            <person name="Parkhill J."/>
            <person name="Bernalier A."/>
        </authorList>
    </citation>
    <scope>NUCLEOTIDE SEQUENCE [LARGE SCALE GENOMIC DNA]</scope>
    <source>
        <strain evidence="1 2">XB6B4</strain>
    </source>
</reference>
<sequence>MIAKTSGAKRILKDICFAPDV</sequence>
<proteinExistence type="predicted"/>
<protein>
    <submittedName>
        <fullName evidence="1">Uncharacterized protein</fullName>
    </submittedName>
</protein>
<dbReference type="HOGENOM" id="CLU_3426694_0_0_9"/>
<reference evidence="1 2" key="2">
    <citation type="submission" date="2010-03" db="EMBL/GenBank/DDBJ databases">
        <authorList>
            <person name="Pajon A."/>
        </authorList>
    </citation>
    <scope>NUCLEOTIDE SEQUENCE [LARGE SCALE GENOMIC DNA]</scope>
    <source>
        <strain evidence="1 2">XB6B4</strain>
    </source>
</reference>